<dbReference type="Gene3D" id="2.40.30.170">
    <property type="match status" value="1"/>
</dbReference>
<name>A0ABW4YJB4_9BACL</name>
<organism evidence="3 4">
    <name type="scientific">Paenibacillus yanchengensis</name>
    <dbReference type="NCBI Taxonomy" id="2035833"/>
    <lineage>
        <taxon>Bacteria</taxon>
        <taxon>Bacillati</taxon>
        <taxon>Bacillota</taxon>
        <taxon>Bacilli</taxon>
        <taxon>Bacillales</taxon>
        <taxon>Paenibacillaceae</taxon>
        <taxon>Paenibacillus</taxon>
    </lineage>
</organism>
<sequence>MKKRSERVWISLLVIFFAILLLLTLFSNTIQTAMLPKVVTSQAAAKSLSYTLQSSGTVTPKAVQFIRSSISGGIAKITVKEQQTVKKGDILLTFDDEQRKLLERQLREGELQYDKQQLQGELLQEQYVTAVKEADTDAIAQAKRDIKLHKLDLELAELKLDTLREDMRTSRQLVSEKAGIVAELLVEEGEQVTNGQSVLHLIDPIEGYEITFVLDKPLADRLQLGQQLKVTIQEEQGKQQKAAGQISDIKRIDARSSSSSSNETVASTKEEEELPDKVELAEVTLQLSSKEVQPSWIGAEAQLVDTLPVEEQGVVLQQSFVKWDSKGSYVLVVREKKSSLGNTYIADKVYVTIAAEVGDEVMITRGLTADDKVIIEASEPIEAGNRVRIY</sequence>
<keyword evidence="1" id="KW-0175">Coiled coil</keyword>
<evidence type="ECO:0000256" key="2">
    <source>
        <dbReference type="SAM" id="MobiDB-lite"/>
    </source>
</evidence>
<keyword evidence="4" id="KW-1185">Reference proteome</keyword>
<feature type="region of interest" description="Disordered" evidence="2">
    <location>
        <begin position="241"/>
        <end position="273"/>
    </location>
</feature>
<dbReference type="Gene3D" id="2.40.420.20">
    <property type="match status" value="1"/>
</dbReference>
<gene>
    <name evidence="3" type="ORF">ACFSJH_07915</name>
</gene>
<dbReference type="Gene3D" id="1.10.287.470">
    <property type="entry name" value="Helix hairpin bin"/>
    <property type="match status" value="1"/>
</dbReference>
<accession>A0ABW4YJB4</accession>
<dbReference type="PANTHER" id="PTHR30469">
    <property type="entry name" value="MULTIDRUG RESISTANCE PROTEIN MDTA"/>
    <property type="match status" value="1"/>
</dbReference>
<dbReference type="EMBL" id="JBHUHO010000024">
    <property type="protein sequence ID" value="MFD2115652.1"/>
    <property type="molecule type" value="Genomic_DNA"/>
</dbReference>
<evidence type="ECO:0000313" key="4">
    <source>
        <dbReference type="Proteomes" id="UP001597362"/>
    </source>
</evidence>
<dbReference type="Proteomes" id="UP001597362">
    <property type="component" value="Unassembled WGS sequence"/>
</dbReference>
<proteinExistence type="predicted"/>
<dbReference type="SUPFAM" id="SSF111369">
    <property type="entry name" value="HlyD-like secretion proteins"/>
    <property type="match status" value="1"/>
</dbReference>
<protein>
    <submittedName>
        <fullName evidence="3">Efflux RND transporter periplasmic adaptor subunit</fullName>
    </submittedName>
</protein>
<dbReference type="RefSeq" id="WP_377771027.1">
    <property type="nucleotide sequence ID" value="NZ_JBHUHO010000024.1"/>
</dbReference>
<comment type="caution">
    <text evidence="3">The sequence shown here is derived from an EMBL/GenBank/DDBJ whole genome shotgun (WGS) entry which is preliminary data.</text>
</comment>
<evidence type="ECO:0000313" key="3">
    <source>
        <dbReference type="EMBL" id="MFD2115652.1"/>
    </source>
</evidence>
<dbReference type="Gene3D" id="2.40.50.100">
    <property type="match status" value="1"/>
</dbReference>
<reference evidence="4" key="1">
    <citation type="journal article" date="2019" name="Int. J. Syst. Evol. Microbiol.">
        <title>The Global Catalogue of Microorganisms (GCM) 10K type strain sequencing project: providing services to taxonomists for standard genome sequencing and annotation.</title>
        <authorList>
            <consortium name="The Broad Institute Genomics Platform"/>
            <consortium name="The Broad Institute Genome Sequencing Center for Infectious Disease"/>
            <person name="Wu L."/>
            <person name="Ma J."/>
        </authorList>
    </citation>
    <scope>NUCLEOTIDE SEQUENCE [LARGE SCALE GENOMIC DNA]</scope>
    <source>
        <strain evidence="4">GH52</strain>
    </source>
</reference>
<evidence type="ECO:0000256" key="1">
    <source>
        <dbReference type="SAM" id="Coils"/>
    </source>
</evidence>
<dbReference type="PANTHER" id="PTHR30469:SF15">
    <property type="entry name" value="HLYD FAMILY OF SECRETION PROTEINS"/>
    <property type="match status" value="1"/>
</dbReference>
<feature type="coiled-coil region" evidence="1">
    <location>
        <begin position="99"/>
        <end position="173"/>
    </location>
</feature>